<accession>A0ABQ6MA38</accession>
<evidence type="ECO:0000259" key="5">
    <source>
        <dbReference type="Pfam" id="PF00278"/>
    </source>
</evidence>
<dbReference type="SUPFAM" id="SSF51419">
    <property type="entry name" value="PLP-binding barrel"/>
    <property type="match status" value="1"/>
</dbReference>
<dbReference type="InterPro" id="IPR029066">
    <property type="entry name" value="PLP-binding_barrel"/>
</dbReference>
<dbReference type="SUPFAM" id="SSF52499">
    <property type="entry name" value="Isochorismatase-like hydrolases"/>
    <property type="match status" value="1"/>
</dbReference>
<proteinExistence type="inferred from homology"/>
<dbReference type="PANTHER" id="PTHR43727">
    <property type="entry name" value="DIAMINOPIMELATE DECARBOXYLASE"/>
    <property type="match status" value="1"/>
</dbReference>
<comment type="cofactor">
    <cofactor evidence="1">
        <name>pyridoxal 5'-phosphate</name>
        <dbReference type="ChEBI" id="CHEBI:597326"/>
    </cofactor>
</comment>
<feature type="domain" description="Isochorismatase-like" evidence="6">
    <location>
        <begin position="417"/>
        <end position="587"/>
    </location>
</feature>
<feature type="domain" description="Orn/DAP/Arg decarboxylase 2 N-terminal" evidence="7">
    <location>
        <begin position="4"/>
        <end position="253"/>
    </location>
</feature>
<feature type="domain" description="Orn/DAP/Arg decarboxylase 2 C-terminal" evidence="5">
    <location>
        <begin position="255"/>
        <end position="356"/>
    </location>
</feature>
<evidence type="ECO:0000256" key="2">
    <source>
        <dbReference type="ARBA" id="ARBA00006336"/>
    </source>
</evidence>
<reference evidence="8 9" key="1">
    <citation type="journal article" date="2023" name="Commun. Biol.">
        <title>Genome analysis of Parmales, the sister group of diatoms, reveals the evolutionary specialization of diatoms from phago-mixotrophs to photoautotrophs.</title>
        <authorList>
            <person name="Ban H."/>
            <person name="Sato S."/>
            <person name="Yoshikawa S."/>
            <person name="Yamada K."/>
            <person name="Nakamura Y."/>
            <person name="Ichinomiya M."/>
            <person name="Sato N."/>
            <person name="Blanc-Mathieu R."/>
            <person name="Endo H."/>
            <person name="Kuwata A."/>
            <person name="Ogata H."/>
        </authorList>
    </citation>
    <scope>NUCLEOTIDE SEQUENCE [LARGE SCALE GENOMIC DNA]</scope>
</reference>
<dbReference type="InterPro" id="IPR022644">
    <property type="entry name" value="De-COase2_N"/>
</dbReference>
<evidence type="ECO:0000256" key="4">
    <source>
        <dbReference type="RuleBase" id="RU003737"/>
    </source>
</evidence>
<dbReference type="InterPro" id="IPR022643">
    <property type="entry name" value="De-COase2_C"/>
</dbReference>
<sequence>MDALRSTFRDAVTSFGPSFMHALAAKSCPLSFILKDAVDHGLGIECASYGECEAALAAGCEPCKIVFDSPAKTHAELAWSLEKGLTINADNLDEVDRLAQLIAARPTLNRSTIGLRVNPIVEGGEIDMFAVSTPTSKFGHPLHTAASRQAAVDAFVKHSFLNAVHAHVGSAGTSMEMLAEGAAKLSQFADEVDEACGGARVTTIDIGGGLPANAESDETSPTWGEYAAALRAAAPALFAGGRLVVTEFGRSMVTKAGLVVAQVEYAKEPAPAAGEAPLRTAVCQVGADVLMRACYNPGHYQHRISVYDAGGMEVQGRRTVVHNIAGPLCFAGDYVRKGVVLPALLAGDLVVVRDCGSNTLSLFSRHCSRLAPPVWAHWREGGRVRVRRAKGGERVENVLRFWGGGRAPPSAGGGGRTCLVVVDVQPEYWSGLSDGGEMKRDFPLFEENTAALLRACRARGLEIAWVRADYRRERSPWLPQFSALNPEKGGETGGRGPPEWEPFAAPRPGEAVVRKHSWGVGGTRLVELLKGRGVEEVLVCGLITSVCVQQTAFGLFEAGFRTALVEDACADRGRRRHDAALELYAGYMYRAVKVEDVIKGEALS</sequence>
<evidence type="ECO:0000259" key="6">
    <source>
        <dbReference type="Pfam" id="PF00857"/>
    </source>
</evidence>
<dbReference type="EMBL" id="BRYB01002604">
    <property type="protein sequence ID" value="GMI22470.1"/>
    <property type="molecule type" value="Genomic_DNA"/>
</dbReference>
<dbReference type="Proteomes" id="UP001165060">
    <property type="component" value="Unassembled WGS sequence"/>
</dbReference>
<dbReference type="Gene3D" id="2.40.37.10">
    <property type="entry name" value="Lyase, Ornithine Decarboxylase, Chain A, domain 1"/>
    <property type="match status" value="1"/>
</dbReference>
<protein>
    <recommendedName>
        <fullName evidence="10">Diaminopimelate decarboxylase</fullName>
    </recommendedName>
</protein>
<evidence type="ECO:0000259" key="7">
    <source>
        <dbReference type="Pfam" id="PF02784"/>
    </source>
</evidence>
<dbReference type="Pfam" id="PF02784">
    <property type="entry name" value="Orn_Arg_deC_N"/>
    <property type="match status" value="1"/>
</dbReference>
<dbReference type="InterPro" id="IPR036380">
    <property type="entry name" value="Isochorismatase-like_sf"/>
</dbReference>
<evidence type="ECO:0000256" key="3">
    <source>
        <dbReference type="ARBA" id="ARBA00022898"/>
    </source>
</evidence>
<dbReference type="SUPFAM" id="SSF50621">
    <property type="entry name" value="Alanine racemase C-terminal domain-like"/>
    <property type="match status" value="1"/>
</dbReference>
<keyword evidence="3" id="KW-0663">Pyridoxal phosphate</keyword>
<comment type="similarity">
    <text evidence="2">Belongs to the isochorismatase family.</text>
</comment>
<dbReference type="Gene3D" id="3.40.50.850">
    <property type="entry name" value="Isochorismatase-like"/>
    <property type="match status" value="1"/>
</dbReference>
<dbReference type="PANTHER" id="PTHR43727:SF3">
    <property type="entry name" value="GROUP IV DECARBOXYLASE"/>
    <property type="match status" value="1"/>
</dbReference>
<dbReference type="Gene3D" id="3.20.20.10">
    <property type="entry name" value="Alanine racemase"/>
    <property type="match status" value="1"/>
</dbReference>
<evidence type="ECO:0000313" key="9">
    <source>
        <dbReference type="Proteomes" id="UP001165060"/>
    </source>
</evidence>
<dbReference type="Pfam" id="PF00857">
    <property type="entry name" value="Isochorismatase"/>
    <property type="match status" value="1"/>
</dbReference>
<evidence type="ECO:0000256" key="1">
    <source>
        <dbReference type="ARBA" id="ARBA00001933"/>
    </source>
</evidence>
<organism evidence="8 9">
    <name type="scientific">Tetraparma gracilis</name>
    <dbReference type="NCBI Taxonomy" id="2962635"/>
    <lineage>
        <taxon>Eukaryota</taxon>
        <taxon>Sar</taxon>
        <taxon>Stramenopiles</taxon>
        <taxon>Ochrophyta</taxon>
        <taxon>Bolidophyceae</taxon>
        <taxon>Parmales</taxon>
        <taxon>Triparmaceae</taxon>
        <taxon>Tetraparma</taxon>
    </lineage>
</organism>
<dbReference type="InterPro" id="IPR000868">
    <property type="entry name" value="Isochorismatase-like_dom"/>
</dbReference>
<dbReference type="PRINTS" id="PR01179">
    <property type="entry name" value="ODADCRBXLASE"/>
</dbReference>
<gene>
    <name evidence="8" type="ORF">TeGR_g13966</name>
</gene>
<dbReference type="InterPro" id="IPR009006">
    <property type="entry name" value="Ala_racemase/Decarboxylase_C"/>
</dbReference>
<comment type="similarity">
    <text evidence="4">Belongs to the Orn/Lys/Arg decarboxylase class-II family.</text>
</comment>
<name>A0ABQ6MA38_9STRA</name>
<evidence type="ECO:0008006" key="10">
    <source>
        <dbReference type="Google" id="ProtNLM"/>
    </source>
</evidence>
<comment type="caution">
    <text evidence="8">The sequence shown here is derived from an EMBL/GenBank/DDBJ whole genome shotgun (WGS) entry which is preliminary data.</text>
</comment>
<dbReference type="CDD" id="cd00431">
    <property type="entry name" value="cysteine_hydrolases"/>
    <property type="match status" value="1"/>
</dbReference>
<evidence type="ECO:0000313" key="8">
    <source>
        <dbReference type="EMBL" id="GMI22470.1"/>
    </source>
</evidence>
<dbReference type="Pfam" id="PF00278">
    <property type="entry name" value="Orn_DAP_Arg_deC"/>
    <property type="match status" value="1"/>
</dbReference>
<dbReference type="InterPro" id="IPR000183">
    <property type="entry name" value="Orn/DAP/Arg_de-COase"/>
</dbReference>
<keyword evidence="9" id="KW-1185">Reference proteome</keyword>